<reference evidence="1 3" key="2">
    <citation type="journal article" date="2013" name="Nature">
        <title>Insights into bilaterian evolution from three spiralian genomes.</title>
        <authorList>
            <person name="Simakov O."/>
            <person name="Marletaz F."/>
            <person name="Cho S.J."/>
            <person name="Edsinger-Gonzales E."/>
            <person name="Havlak P."/>
            <person name="Hellsten U."/>
            <person name="Kuo D.H."/>
            <person name="Larsson T."/>
            <person name="Lv J."/>
            <person name="Arendt D."/>
            <person name="Savage R."/>
            <person name="Osoegawa K."/>
            <person name="de Jong P."/>
            <person name="Grimwood J."/>
            <person name="Chapman J.A."/>
            <person name="Shapiro H."/>
            <person name="Aerts A."/>
            <person name="Otillar R.P."/>
            <person name="Terry A.Y."/>
            <person name="Boore J.L."/>
            <person name="Grigoriev I.V."/>
            <person name="Lindberg D.R."/>
            <person name="Seaver E.C."/>
            <person name="Weisblat D.A."/>
            <person name="Putnam N.H."/>
            <person name="Rokhsar D.S."/>
        </authorList>
    </citation>
    <scope>NUCLEOTIDE SEQUENCE</scope>
</reference>
<reference evidence="3" key="1">
    <citation type="submission" date="2012-12" db="EMBL/GenBank/DDBJ databases">
        <authorList>
            <person name="Hellsten U."/>
            <person name="Grimwood J."/>
            <person name="Chapman J.A."/>
            <person name="Shapiro H."/>
            <person name="Aerts A."/>
            <person name="Otillar R.P."/>
            <person name="Terry A.Y."/>
            <person name="Boore J.L."/>
            <person name="Simakov O."/>
            <person name="Marletaz F."/>
            <person name="Cho S.-J."/>
            <person name="Edsinger-Gonzales E."/>
            <person name="Havlak P."/>
            <person name="Kuo D.-H."/>
            <person name="Larsson T."/>
            <person name="Lv J."/>
            <person name="Arendt D."/>
            <person name="Savage R."/>
            <person name="Osoegawa K."/>
            <person name="de Jong P."/>
            <person name="Lindberg D.R."/>
            <person name="Seaver E.C."/>
            <person name="Weisblat D.A."/>
            <person name="Putnam N.H."/>
            <person name="Grigoriev I.V."/>
            <person name="Rokhsar D.S."/>
        </authorList>
    </citation>
    <scope>NUCLEOTIDE SEQUENCE</scope>
</reference>
<dbReference type="GeneID" id="20201308"/>
<dbReference type="EMBL" id="AMQM01002241">
    <property type="status" value="NOT_ANNOTATED_CDS"/>
    <property type="molecule type" value="Genomic_DNA"/>
</dbReference>
<evidence type="ECO:0000313" key="3">
    <source>
        <dbReference type="Proteomes" id="UP000015101"/>
    </source>
</evidence>
<dbReference type="AlphaFoldDB" id="T1EXK8"/>
<keyword evidence="3" id="KW-1185">Reference proteome</keyword>
<dbReference type="HOGENOM" id="CLU_1961994_0_0_1"/>
<gene>
    <name evidence="2" type="primary">20201308</name>
    <name evidence="1" type="ORF">HELRODRAFT_166006</name>
</gene>
<dbReference type="KEGG" id="hro:HELRODRAFT_166006"/>
<protein>
    <submittedName>
        <fullName evidence="1 2">Uncharacterized protein</fullName>
    </submittedName>
</protein>
<accession>T1EXK8</accession>
<dbReference type="InParanoid" id="T1EXK8"/>
<dbReference type="EMBL" id="KB097753">
    <property type="protein sequence ID" value="ESN90348.1"/>
    <property type="molecule type" value="Genomic_DNA"/>
</dbReference>
<dbReference type="Proteomes" id="UP000015101">
    <property type="component" value="Unassembled WGS sequence"/>
</dbReference>
<dbReference type="RefSeq" id="XP_009031297.1">
    <property type="nucleotide sequence ID" value="XM_009033049.1"/>
</dbReference>
<dbReference type="CTD" id="20201308"/>
<sequence length="128" mass="14492">MGGDFFTFEPGHCVNNARHLNHYAIALPICTCSVMRDLYSTGLTNFKLNLFVITGTGFKLPQTRTLVANRHIKLPNPNLKAHIDTISAKCNSSETEIILNWIALQLHCILAYCMARIDYHELTLEMKK</sequence>
<organism evidence="2 3">
    <name type="scientific">Helobdella robusta</name>
    <name type="common">Californian leech</name>
    <dbReference type="NCBI Taxonomy" id="6412"/>
    <lineage>
        <taxon>Eukaryota</taxon>
        <taxon>Metazoa</taxon>
        <taxon>Spiralia</taxon>
        <taxon>Lophotrochozoa</taxon>
        <taxon>Annelida</taxon>
        <taxon>Clitellata</taxon>
        <taxon>Hirudinea</taxon>
        <taxon>Rhynchobdellida</taxon>
        <taxon>Glossiphoniidae</taxon>
        <taxon>Helobdella</taxon>
    </lineage>
</organism>
<proteinExistence type="predicted"/>
<dbReference type="EnsemblMetazoa" id="HelroT166006">
    <property type="protein sequence ID" value="HelroP166006"/>
    <property type="gene ID" value="HelroG166006"/>
</dbReference>
<evidence type="ECO:0000313" key="1">
    <source>
        <dbReference type="EMBL" id="ESN90348.1"/>
    </source>
</evidence>
<name>T1EXK8_HELRO</name>
<reference evidence="2" key="3">
    <citation type="submission" date="2015-06" db="UniProtKB">
        <authorList>
            <consortium name="EnsemblMetazoa"/>
        </authorList>
    </citation>
    <scope>IDENTIFICATION</scope>
</reference>
<evidence type="ECO:0000313" key="2">
    <source>
        <dbReference type="EnsemblMetazoa" id="HelroP166006"/>
    </source>
</evidence>